<dbReference type="Proteomes" id="UP000239001">
    <property type="component" value="Unassembled WGS sequence"/>
</dbReference>
<evidence type="ECO:0000313" key="1">
    <source>
        <dbReference type="EMBL" id="PSF38125.1"/>
    </source>
</evidence>
<keyword evidence="1" id="KW-0540">Nuclease</keyword>
<proteinExistence type="predicted"/>
<dbReference type="InterPro" id="IPR036691">
    <property type="entry name" value="Endo/exonu/phosph_ase_sf"/>
</dbReference>
<keyword evidence="2" id="KW-1185">Reference proteome</keyword>
<sequence>MKLIKIFFCCLIIILIGCTNQDKITKLTVAGYNVESGDADPVFLATNYIAPINGVKIWGFSEVQGESWILPLKNGTEEGEGSNFTAILGTTGKADRLLVLYKDNELEEIKHFELNNINIGGKVRAPLVVQFRLKKTGQEFLFMANHLYRTNKVARQEQAQLLNKWASQQTLPIIAVGDYNFDWNVKSSVHDRGYDLITQNNIFKWIQPKSKFPTTCGNYNTILDFVFVSGKAQKWPATSTIYDRPNYCPDTPLSSDHRPIFASFQIQE</sequence>
<dbReference type="GO" id="GO:0004519">
    <property type="term" value="F:endonuclease activity"/>
    <property type="evidence" value="ECO:0007669"/>
    <property type="project" value="UniProtKB-KW"/>
</dbReference>
<keyword evidence="1" id="KW-0255">Endonuclease</keyword>
<reference evidence="1 2" key="2">
    <citation type="submission" date="2018-03" db="EMBL/GenBank/DDBJ databases">
        <authorList>
            <person name="Keele B.F."/>
        </authorList>
    </citation>
    <scope>NUCLEOTIDE SEQUENCE [LARGE SCALE GENOMIC DNA]</scope>
    <source>
        <strain evidence="1 2">CCALA 016</strain>
    </source>
</reference>
<reference evidence="1 2" key="1">
    <citation type="submission" date="2018-03" db="EMBL/GenBank/DDBJ databases">
        <title>The ancient ancestry and fast evolution of plastids.</title>
        <authorList>
            <person name="Moore K.R."/>
            <person name="Magnabosco C."/>
            <person name="Momper L."/>
            <person name="Gold D.A."/>
            <person name="Bosak T."/>
            <person name="Fournier G.P."/>
        </authorList>
    </citation>
    <scope>NUCLEOTIDE SEQUENCE [LARGE SCALE GENOMIC DNA]</scope>
    <source>
        <strain evidence="1 2">CCALA 016</strain>
    </source>
</reference>
<keyword evidence="1" id="KW-0378">Hydrolase</keyword>
<protein>
    <submittedName>
        <fullName evidence="1">Endonuclease/exonuclease/phosphatase</fullName>
    </submittedName>
</protein>
<dbReference type="EMBL" id="PXOH01000005">
    <property type="protein sequence ID" value="PSF38125.1"/>
    <property type="molecule type" value="Genomic_DNA"/>
</dbReference>
<dbReference type="PROSITE" id="PS51257">
    <property type="entry name" value="PROKAR_LIPOPROTEIN"/>
    <property type="match status" value="1"/>
</dbReference>
<dbReference type="SUPFAM" id="SSF56219">
    <property type="entry name" value="DNase I-like"/>
    <property type="match status" value="1"/>
</dbReference>
<keyword evidence="1" id="KW-0269">Exonuclease</keyword>
<name>A0A2T1M0J3_9CHRO</name>
<dbReference type="SMR" id="A0A2T1M0J3"/>
<dbReference type="OrthoDB" id="445196at2"/>
<dbReference type="RefSeq" id="WP_106456090.1">
    <property type="nucleotide sequence ID" value="NZ_PXOH01000005.1"/>
</dbReference>
<accession>A0A2T1M0J3</accession>
<evidence type="ECO:0000313" key="2">
    <source>
        <dbReference type="Proteomes" id="UP000239001"/>
    </source>
</evidence>
<gene>
    <name evidence="1" type="ORF">C7H19_06545</name>
</gene>
<dbReference type="Gene3D" id="3.60.10.10">
    <property type="entry name" value="Endonuclease/exonuclease/phosphatase"/>
    <property type="match status" value="1"/>
</dbReference>
<comment type="caution">
    <text evidence="1">The sequence shown here is derived from an EMBL/GenBank/DDBJ whole genome shotgun (WGS) entry which is preliminary data.</text>
</comment>
<dbReference type="AlphaFoldDB" id="A0A2T1M0J3"/>
<organism evidence="1 2">
    <name type="scientific">Aphanothece hegewaldii CCALA 016</name>
    <dbReference type="NCBI Taxonomy" id="2107694"/>
    <lineage>
        <taxon>Bacteria</taxon>
        <taxon>Bacillati</taxon>
        <taxon>Cyanobacteriota</taxon>
        <taxon>Cyanophyceae</taxon>
        <taxon>Oscillatoriophycideae</taxon>
        <taxon>Chroococcales</taxon>
        <taxon>Aphanothecaceae</taxon>
        <taxon>Aphanothece</taxon>
    </lineage>
</organism>
<dbReference type="GO" id="GO:0004527">
    <property type="term" value="F:exonuclease activity"/>
    <property type="evidence" value="ECO:0007669"/>
    <property type="project" value="UniProtKB-KW"/>
</dbReference>